<dbReference type="InterPro" id="IPR014790">
    <property type="entry name" value="MutL_C"/>
</dbReference>
<dbReference type="Pfam" id="PF13589">
    <property type="entry name" value="HATPase_c_3"/>
    <property type="match status" value="1"/>
</dbReference>
<protein>
    <recommendedName>
        <fullName evidence="2 5">DNA mismatch repair protein MutL</fullName>
    </recommendedName>
</protein>
<dbReference type="GO" id="GO:0030983">
    <property type="term" value="F:mismatched DNA binding"/>
    <property type="evidence" value="ECO:0007669"/>
    <property type="project" value="InterPro"/>
</dbReference>
<evidence type="ECO:0000256" key="5">
    <source>
        <dbReference type="HAMAP-Rule" id="MF_00149"/>
    </source>
</evidence>
<evidence type="ECO:0000259" key="8">
    <source>
        <dbReference type="SMART" id="SM01340"/>
    </source>
</evidence>
<dbReference type="Gene3D" id="3.30.1370.100">
    <property type="entry name" value="MutL, C-terminal domain, regulatory subdomain"/>
    <property type="match status" value="1"/>
</dbReference>
<organism evidence="9">
    <name type="scientific">Roseihalotalea indica</name>
    <dbReference type="NCBI Taxonomy" id="2867963"/>
    <lineage>
        <taxon>Bacteria</taxon>
        <taxon>Pseudomonadati</taxon>
        <taxon>Bacteroidota</taxon>
        <taxon>Cytophagia</taxon>
        <taxon>Cytophagales</taxon>
        <taxon>Catalimonadaceae</taxon>
        <taxon>Roseihalotalea</taxon>
    </lineage>
</organism>
<dbReference type="PANTHER" id="PTHR10073:SF12">
    <property type="entry name" value="DNA MISMATCH REPAIR PROTEIN MLH1"/>
    <property type="match status" value="1"/>
</dbReference>
<dbReference type="SMART" id="SM01340">
    <property type="entry name" value="DNA_mis_repair"/>
    <property type="match status" value="1"/>
</dbReference>
<gene>
    <name evidence="5 9" type="primary">mutL</name>
    <name evidence="9" type="ORF">K4G66_08570</name>
</gene>
<dbReference type="CDD" id="cd16926">
    <property type="entry name" value="HATPase_MutL-MLH-PMS-like"/>
    <property type="match status" value="1"/>
</dbReference>
<dbReference type="GO" id="GO:0032300">
    <property type="term" value="C:mismatch repair complex"/>
    <property type="evidence" value="ECO:0007669"/>
    <property type="project" value="InterPro"/>
</dbReference>
<keyword evidence="9" id="KW-0255">Endonuclease</keyword>
<keyword evidence="3 5" id="KW-0227">DNA damage</keyword>
<keyword evidence="4 5" id="KW-0234">DNA repair</keyword>
<dbReference type="HAMAP" id="MF_00149">
    <property type="entry name" value="DNA_mis_repair"/>
    <property type="match status" value="1"/>
</dbReference>
<dbReference type="GO" id="GO:0140664">
    <property type="term" value="F:ATP-dependent DNA damage sensor activity"/>
    <property type="evidence" value="ECO:0007669"/>
    <property type="project" value="InterPro"/>
</dbReference>
<dbReference type="Gene3D" id="3.30.565.10">
    <property type="entry name" value="Histidine kinase-like ATPase, C-terminal domain"/>
    <property type="match status" value="1"/>
</dbReference>
<dbReference type="GO" id="GO:0005524">
    <property type="term" value="F:ATP binding"/>
    <property type="evidence" value="ECO:0007669"/>
    <property type="project" value="InterPro"/>
</dbReference>
<reference evidence="9" key="2">
    <citation type="journal article" date="2024" name="Antonie Van Leeuwenhoek">
        <title>Roseihalotalea indica gen. nov., sp. nov., a halophilic Bacteroidetes from mesopelagic Southwest Indian Ocean with higher carbohydrate metabolic potential.</title>
        <authorList>
            <person name="Chen B."/>
            <person name="Zhang M."/>
            <person name="Lin D."/>
            <person name="Ye J."/>
            <person name="Tang K."/>
        </authorList>
    </citation>
    <scope>NUCLEOTIDE SEQUENCE</scope>
    <source>
        <strain evidence="9">TK19036</strain>
    </source>
</reference>
<dbReference type="Pfam" id="PF08676">
    <property type="entry name" value="MutL_C"/>
    <property type="match status" value="1"/>
</dbReference>
<dbReference type="SMART" id="SM00853">
    <property type="entry name" value="MutL_C"/>
    <property type="match status" value="1"/>
</dbReference>
<dbReference type="Pfam" id="PF01119">
    <property type="entry name" value="DNA_mis_repair"/>
    <property type="match status" value="1"/>
</dbReference>
<dbReference type="CDD" id="cd00782">
    <property type="entry name" value="MutL_Trans"/>
    <property type="match status" value="1"/>
</dbReference>
<feature type="region of interest" description="Disordered" evidence="6">
    <location>
        <begin position="392"/>
        <end position="418"/>
    </location>
</feature>
<dbReference type="InterPro" id="IPR042121">
    <property type="entry name" value="MutL_C_regsub"/>
</dbReference>
<comment type="similarity">
    <text evidence="1 5">Belongs to the DNA mismatch repair MutL/HexB family.</text>
</comment>
<dbReference type="InterPro" id="IPR020568">
    <property type="entry name" value="Ribosomal_Su5_D2-typ_SF"/>
</dbReference>
<dbReference type="NCBIfam" id="TIGR00585">
    <property type="entry name" value="mutl"/>
    <property type="match status" value="1"/>
</dbReference>
<dbReference type="SUPFAM" id="SSF55874">
    <property type="entry name" value="ATPase domain of HSP90 chaperone/DNA topoisomerase II/histidine kinase"/>
    <property type="match status" value="1"/>
</dbReference>
<dbReference type="GO" id="GO:0004519">
    <property type="term" value="F:endonuclease activity"/>
    <property type="evidence" value="ECO:0007669"/>
    <property type="project" value="UniProtKB-KW"/>
</dbReference>
<evidence type="ECO:0000256" key="2">
    <source>
        <dbReference type="ARBA" id="ARBA00021975"/>
    </source>
</evidence>
<dbReference type="FunFam" id="3.30.565.10:FF:000003">
    <property type="entry name" value="DNA mismatch repair endonuclease MutL"/>
    <property type="match status" value="1"/>
</dbReference>
<evidence type="ECO:0000256" key="6">
    <source>
        <dbReference type="SAM" id="MobiDB-lite"/>
    </source>
</evidence>
<dbReference type="InterPro" id="IPR036890">
    <property type="entry name" value="HATPase_C_sf"/>
</dbReference>
<evidence type="ECO:0000313" key="9">
    <source>
        <dbReference type="EMBL" id="WKN38756.1"/>
    </source>
</evidence>
<dbReference type="InterPro" id="IPR037198">
    <property type="entry name" value="MutL_C_sf"/>
</dbReference>
<comment type="function">
    <text evidence="5">This protein is involved in the repair of mismatches in DNA. It is required for dam-dependent methyl-directed DNA mismatch repair. May act as a 'molecular matchmaker', a protein that promotes the formation of a stable complex between two or more DNA-binding proteins in an ATP-dependent manner without itself being part of a final effector complex.</text>
</comment>
<dbReference type="InterPro" id="IPR013507">
    <property type="entry name" value="DNA_mismatch_S5_2-like"/>
</dbReference>
<dbReference type="Gene3D" id="3.30.230.10">
    <property type="match status" value="1"/>
</dbReference>
<keyword evidence="9" id="KW-0378">Hydrolase</keyword>
<dbReference type="InterPro" id="IPR042120">
    <property type="entry name" value="MutL_C_dimsub"/>
</dbReference>
<dbReference type="InterPro" id="IPR020667">
    <property type="entry name" value="DNA_mismatch_repair_MutL"/>
</dbReference>
<name>A0AA49JFP5_9BACT</name>
<sequence>MSDIIQLLPDAIANQIAAGEVVQRPASVVKELIENAIDAESTSISLVVKDAGKGLIQVIDNGKGMSPSDARMCFERHATSKIRQTEDIYNIHTLGFRGEALASIAAVAQVELLTRREEDELATRIVMEGSSFKRNELATGPNGTNISVKNLFYNIPARRSFLKSNSVELRHIMDEFYRVALARPDLSFRCFQGDTEMYNLPAGSLAARINALFNNADSQALLPCDEETPHVRVQGFVGKPEFNKRTRGEQFFFVNYRYIKSSYLHHAVMSAYEAMLPEDSFPFYTLFLEIDPQHIDVNVHPTKTEIKFSDERTVYAIVRAAVKRTLGTNLVTPVFDEDNHFAIFPSSSTPPPTETTTIPSRLNLKEYKSFKSADTNKQSNLEHWESLYQSSDEKSHFDFPEDPATPSDEPEKPEPPLTLQSAVNRMPHRGEMFLESEKKAASDPPFQIHHTYVAVHVKSGIMLIDQQAAHERILFEQYSLALEKKSAVSQQSLFPQTIQLHPSDMALIQELDEEIRAMGFIFTATGNNTLVINGVPPDVKTGTEQEVLEGILEQYKNNQEKLTLSRRDNMARSIAKRMSMKPGQKLNEEEMRALIDRLFGCIQSDYAPDGRKTFYILELEKIATFFTNR</sequence>
<dbReference type="Gene3D" id="3.30.1540.20">
    <property type="entry name" value="MutL, C-terminal domain, dimerisation subdomain"/>
    <property type="match status" value="1"/>
</dbReference>
<reference evidence="9" key="1">
    <citation type="journal article" date="2023" name="Comput. Struct. Biotechnol. J.">
        <title>Discovery of a novel marine Bacteroidetes with a rich repertoire of carbohydrate-active enzymes.</title>
        <authorList>
            <person name="Chen B."/>
            <person name="Liu G."/>
            <person name="Chen Q."/>
            <person name="Wang H."/>
            <person name="Liu L."/>
            <person name="Tang K."/>
        </authorList>
    </citation>
    <scope>NUCLEOTIDE SEQUENCE</scope>
    <source>
        <strain evidence="9">TK19036</strain>
    </source>
</reference>
<accession>A0AA49JFP5</accession>
<dbReference type="EMBL" id="CP120682">
    <property type="protein sequence ID" value="WKN38756.1"/>
    <property type="molecule type" value="Genomic_DNA"/>
</dbReference>
<evidence type="ECO:0000259" key="7">
    <source>
        <dbReference type="SMART" id="SM00853"/>
    </source>
</evidence>
<dbReference type="GO" id="GO:0016887">
    <property type="term" value="F:ATP hydrolysis activity"/>
    <property type="evidence" value="ECO:0007669"/>
    <property type="project" value="InterPro"/>
</dbReference>
<feature type="domain" description="DNA mismatch repair protein S5" evidence="8">
    <location>
        <begin position="209"/>
        <end position="327"/>
    </location>
</feature>
<evidence type="ECO:0000256" key="4">
    <source>
        <dbReference type="ARBA" id="ARBA00023204"/>
    </source>
</evidence>
<dbReference type="SUPFAM" id="SSF118116">
    <property type="entry name" value="DNA mismatch repair protein MutL"/>
    <property type="match status" value="1"/>
</dbReference>
<feature type="domain" description="MutL C-terminal dimerisation" evidence="7">
    <location>
        <begin position="444"/>
        <end position="586"/>
    </location>
</feature>
<dbReference type="SUPFAM" id="SSF54211">
    <property type="entry name" value="Ribosomal protein S5 domain 2-like"/>
    <property type="match status" value="1"/>
</dbReference>
<dbReference type="AlphaFoldDB" id="A0AA49JFP5"/>
<dbReference type="InterPro" id="IPR038973">
    <property type="entry name" value="MutL/Mlh/Pms-like"/>
</dbReference>
<dbReference type="InterPro" id="IPR014721">
    <property type="entry name" value="Ribsml_uS5_D2-typ_fold_subgr"/>
</dbReference>
<proteinExistence type="inferred from homology"/>
<dbReference type="PROSITE" id="PS00058">
    <property type="entry name" value="DNA_MISMATCH_REPAIR_1"/>
    <property type="match status" value="1"/>
</dbReference>
<keyword evidence="9" id="KW-0540">Nuclease</keyword>
<evidence type="ECO:0000256" key="1">
    <source>
        <dbReference type="ARBA" id="ARBA00006082"/>
    </source>
</evidence>
<dbReference type="GO" id="GO:0006298">
    <property type="term" value="P:mismatch repair"/>
    <property type="evidence" value="ECO:0007669"/>
    <property type="project" value="UniProtKB-UniRule"/>
</dbReference>
<dbReference type="InterPro" id="IPR014762">
    <property type="entry name" value="DNA_mismatch_repair_CS"/>
</dbReference>
<evidence type="ECO:0000256" key="3">
    <source>
        <dbReference type="ARBA" id="ARBA00022763"/>
    </source>
</evidence>
<dbReference type="InterPro" id="IPR002099">
    <property type="entry name" value="MutL/Mlh/PMS"/>
</dbReference>
<dbReference type="PANTHER" id="PTHR10073">
    <property type="entry name" value="DNA MISMATCH REPAIR PROTEIN MLH, PMS, MUTL"/>
    <property type="match status" value="1"/>
</dbReference>